<reference evidence="2" key="2">
    <citation type="submission" date="2023-05" db="EMBL/GenBank/DDBJ databases">
        <authorList>
            <person name="Schelkunov M.I."/>
        </authorList>
    </citation>
    <scope>NUCLEOTIDE SEQUENCE</scope>
    <source>
        <strain evidence="2">Hsosn_3</strain>
        <tissue evidence="2">Leaf</tissue>
    </source>
</reference>
<sequence length="139" mass="16239">MAKKSKEGDNVKREMLMWTPQMDEYFIQAMLTQQYHGNRIDGTFTSSAYTNMVNELHEKLNMDFNHEVWNDLIAAKPDANKWKTKKIYNYNELEELFAKDRATGAADGTAKEKKNSGQKQLLTNQKHLRMLIDFCLLTK</sequence>
<proteinExistence type="predicted"/>
<reference evidence="2" key="1">
    <citation type="submission" date="2023-02" db="EMBL/GenBank/DDBJ databases">
        <title>Genome of toxic invasive species Heracleum sosnowskyi carries increased number of genes despite the absence of recent whole-genome duplications.</title>
        <authorList>
            <person name="Schelkunov M."/>
            <person name="Shtratnikova V."/>
            <person name="Makarenko M."/>
            <person name="Klepikova A."/>
            <person name="Omelchenko D."/>
            <person name="Novikova G."/>
            <person name="Obukhova E."/>
            <person name="Bogdanov V."/>
            <person name="Penin A."/>
            <person name="Logacheva M."/>
        </authorList>
    </citation>
    <scope>NUCLEOTIDE SEQUENCE</scope>
    <source>
        <strain evidence="2">Hsosn_3</strain>
        <tissue evidence="2">Leaf</tissue>
    </source>
</reference>
<dbReference type="PANTHER" id="PTHR46929:SF4">
    <property type="entry name" value="MYB_SANT-LIKE DOMAIN-CONTAINING PROTEIN"/>
    <property type="match status" value="1"/>
</dbReference>
<evidence type="ECO:0000313" key="2">
    <source>
        <dbReference type="EMBL" id="KAK1395408.1"/>
    </source>
</evidence>
<evidence type="ECO:0000259" key="1">
    <source>
        <dbReference type="Pfam" id="PF12776"/>
    </source>
</evidence>
<dbReference type="EMBL" id="JAUIZM010000003">
    <property type="protein sequence ID" value="KAK1395408.1"/>
    <property type="molecule type" value="Genomic_DNA"/>
</dbReference>
<protein>
    <recommendedName>
        <fullName evidence="1">Myb/SANT-like domain-containing protein</fullName>
    </recommendedName>
</protein>
<name>A0AAD8J1P1_9APIA</name>
<dbReference type="PANTHER" id="PTHR46929">
    <property type="entry name" value="EXPRESSED PROTEIN"/>
    <property type="match status" value="1"/>
</dbReference>
<dbReference type="InterPro" id="IPR024752">
    <property type="entry name" value="Myb/SANT-like_dom"/>
</dbReference>
<accession>A0AAD8J1P1</accession>
<dbReference type="Pfam" id="PF12776">
    <property type="entry name" value="Myb_DNA-bind_3"/>
    <property type="match status" value="1"/>
</dbReference>
<dbReference type="Proteomes" id="UP001237642">
    <property type="component" value="Unassembled WGS sequence"/>
</dbReference>
<gene>
    <name evidence="2" type="ORF">POM88_014464</name>
</gene>
<organism evidence="2 3">
    <name type="scientific">Heracleum sosnowskyi</name>
    <dbReference type="NCBI Taxonomy" id="360622"/>
    <lineage>
        <taxon>Eukaryota</taxon>
        <taxon>Viridiplantae</taxon>
        <taxon>Streptophyta</taxon>
        <taxon>Embryophyta</taxon>
        <taxon>Tracheophyta</taxon>
        <taxon>Spermatophyta</taxon>
        <taxon>Magnoliopsida</taxon>
        <taxon>eudicotyledons</taxon>
        <taxon>Gunneridae</taxon>
        <taxon>Pentapetalae</taxon>
        <taxon>asterids</taxon>
        <taxon>campanulids</taxon>
        <taxon>Apiales</taxon>
        <taxon>Apiaceae</taxon>
        <taxon>Apioideae</taxon>
        <taxon>apioid superclade</taxon>
        <taxon>Tordylieae</taxon>
        <taxon>Tordyliinae</taxon>
        <taxon>Heracleum</taxon>
    </lineage>
</organism>
<keyword evidence="3" id="KW-1185">Reference proteome</keyword>
<comment type="caution">
    <text evidence="2">The sequence shown here is derived from an EMBL/GenBank/DDBJ whole genome shotgun (WGS) entry which is preliminary data.</text>
</comment>
<dbReference type="AlphaFoldDB" id="A0AAD8J1P1"/>
<evidence type="ECO:0000313" key="3">
    <source>
        <dbReference type="Proteomes" id="UP001237642"/>
    </source>
</evidence>
<feature type="domain" description="Myb/SANT-like" evidence="1">
    <location>
        <begin position="17"/>
        <end position="69"/>
    </location>
</feature>